<dbReference type="Proteomes" id="UP000176558">
    <property type="component" value="Unassembled WGS sequence"/>
</dbReference>
<evidence type="ECO:0008006" key="5">
    <source>
        <dbReference type="Google" id="ProtNLM"/>
    </source>
</evidence>
<keyword evidence="2" id="KW-1133">Transmembrane helix</keyword>
<proteinExistence type="predicted"/>
<sequence>MHNHNDQTKGHKSMVWMMIPCLLLLAFLFISGSNLAGSRYFWLLIVGVCIVPHAWMLFKRKNRAMTENPAGSSVKQSETTDKDKHKHGGCCH</sequence>
<reference evidence="3 4" key="1">
    <citation type="journal article" date="2016" name="Nat. Commun.">
        <title>Thousands of microbial genomes shed light on interconnected biogeochemical processes in an aquifer system.</title>
        <authorList>
            <person name="Anantharaman K."/>
            <person name="Brown C.T."/>
            <person name="Hug L.A."/>
            <person name="Sharon I."/>
            <person name="Castelle C.J."/>
            <person name="Probst A.J."/>
            <person name="Thomas B.C."/>
            <person name="Singh A."/>
            <person name="Wilkins M.J."/>
            <person name="Karaoz U."/>
            <person name="Brodie E.L."/>
            <person name="Williams K.H."/>
            <person name="Hubbard S.S."/>
            <person name="Banfield J.F."/>
        </authorList>
    </citation>
    <scope>NUCLEOTIDE SEQUENCE [LARGE SCALE GENOMIC DNA]</scope>
</reference>
<accession>A0A1G2URH9</accession>
<feature type="region of interest" description="Disordered" evidence="1">
    <location>
        <begin position="65"/>
        <end position="92"/>
    </location>
</feature>
<dbReference type="AlphaFoldDB" id="A0A1G2URH9"/>
<comment type="caution">
    <text evidence="3">The sequence shown here is derived from an EMBL/GenBank/DDBJ whole genome shotgun (WGS) entry which is preliminary data.</text>
</comment>
<keyword evidence="2" id="KW-0812">Transmembrane</keyword>
<evidence type="ECO:0000313" key="3">
    <source>
        <dbReference type="EMBL" id="OHB11986.1"/>
    </source>
</evidence>
<dbReference type="EMBL" id="MHWT01000024">
    <property type="protein sequence ID" value="OHB11986.1"/>
    <property type="molecule type" value="Genomic_DNA"/>
</dbReference>
<protein>
    <recommendedName>
        <fullName evidence="5">DUF2933 domain-containing protein</fullName>
    </recommendedName>
</protein>
<name>A0A1G2URH9_9BACT</name>
<evidence type="ECO:0000313" key="4">
    <source>
        <dbReference type="Proteomes" id="UP000176558"/>
    </source>
</evidence>
<feature type="transmembrane region" description="Helical" evidence="2">
    <location>
        <begin position="40"/>
        <end position="58"/>
    </location>
</feature>
<feature type="transmembrane region" description="Helical" evidence="2">
    <location>
        <begin position="14"/>
        <end position="34"/>
    </location>
</feature>
<gene>
    <name evidence="3" type="ORF">A3G99_02790</name>
</gene>
<keyword evidence="2" id="KW-0472">Membrane</keyword>
<organism evidence="3 4">
    <name type="scientific">Candidatus Zambryskibacteria bacterium RIFCSPLOWO2_12_FULL_39_23</name>
    <dbReference type="NCBI Taxonomy" id="1802776"/>
    <lineage>
        <taxon>Bacteria</taxon>
        <taxon>Candidatus Zambryskiibacteriota</taxon>
    </lineage>
</organism>
<evidence type="ECO:0000256" key="1">
    <source>
        <dbReference type="SAM" id="MobiDB-lite"/>
    </source>
</evidence>
<evidence type="ECO:0000256" key="2">
    <source>
        <dbReference type="SAM" id="Phobius"/>
    </source>
</evidence>